<dbReference type="InterPro" id="IPR002347">
    <property type="entry name" value="SDR_fam"/>
</dbReference>
<dbReference type="PRINTS" id="PR00081">
    <property type="entry name" value="GDHRDH"/>
</dbReference>
<evidence type="ECO:0000313" key="4">
    <source>
        <dbReference type="Proteomes" id="UP001501147"/>
    </source>
</evidence>
<dbReference type="EMBL" id="BAABJV010000014">
    <property type="protein sequence ID" value="GAA4788644.1"/>
    <property type="molecule type" value="Genomic_DNA"/>
</dbReference>
<protein>
    <submittedName>
        <fullName evidence="3">Uncharacterized protein</fullName>
    </submittedName>
</protein>
<organism evidence="3 4">
    <name type="scientific">Streptomyces sanyensis</name>
    <dbReference type="NCBI Taxonomy" id="568869"/>
    <lineage>
        <taxon>Bacteria</taxon>
        <taxon>Bacillati</taxon>
        <taxon>Actinomycetota</taxon>
        <taxon>Actinomycetes</taxon>
        <taxon>Kitasatosporales</taxon>
        <taxon>Streptomycetaceae</taxon>
        <taxon>Streptomyces</taxon>
    </lineage>
</organism>
<comment type="caution">
    <text evidence="3">The sequence shown here is derived from an EMBL/GenBank/DDBJ whole genome shotgun (WGS) entry which is preliminary data.</text>
</comment>
<dbReference type="PANTHER" id="PTHR43669:SF3">
    <property type="entry name" value="ALCOHOL DEHYDROGENASE, PUTATIVE (AFU_ORTHOLOGUE AFUA_3G03445)-RELATED"/>
    <property type="match status" value="1"/>
</dbReference>
<keyword evidence="2" id="KW-0560">Oxidoreductase</keyword>
<evidence type="ECO:0000313" key="3">
    <source>
        <dbReference type="EMBL" id="GAA4788644.1"/>
    </source>
</evidence>
<dbReference type="SUPFAM" id="SSF51735">
    <property type="entry name" value="NAD(P)-binding Rossmann-fold domains"/>
    <property type="match status" value="1"/>
</dbReference>
<dbReference type="Gene3D" id="3.40.50.720">
    <property type="entry name" value="NAD(P)-binding Rossmann-like Domain"/>
    <property type="match status" value="1"/>
</dbReference>
<proteinExistence type="inferred from homology"/>
<sequence length="238" mass="24018">MELSGARVLVAGATGVIGHGITRELTARGARTALAGRDAARLVTVADATGPDTPRRVFDAYDLDGCAALAPWAAERLGGLDAVVCAVGAVAFGPADTLLDAHAEHLVTVNLLAPAALLRAALPLLPEGGAVLALTGVVATSPQPGMADYSASKAALAAWLTAARAEQRRRRVRVVEARLGHLDTGLVDRAVAGTPPPLPPGGDPDRAVAAVADALTGDAELVRPAPGGPGCVLQRRAR</sequence>
<keyword evidence="4" id="KW-1185">Reference proteome</keyword>
<dbReference type="Pfam" id="PF00106">
    <property type="entry name" value="adh_short"/>
    <property type="match status" value="1"/>
</dbReference>
<dbReference type="InterPro" id="IPR036291">
    <property type="entry name" value="NAD(P)-bd_dom_sf"/>
</dbReference>
<comment type="similarity">
    <text evidence="1">Belongs to the short-chain dehydrogenases/reductases (SDR) family.</text>
</comment>
<accession>A0ABP9B1H7</accession>
<reference evidence="4" key="1">
    <citation type="journal article" date="2019" name="Int. J. Syst. Evol. Microbiol.">
        <title>The Global Catalogue of Microorganisms (GCM) 10K type strain sequencing project: providing services to taxonomists for standard genome sequencing and annotation.</title>
        <authorList>
            <consortium name="The Broad Institute Genomics Platform"/>
            <consortium name="The Broad Institute Genome Sequencing Center for Infectious Disease"/>
            <person name="Wu L."/>
            <person name="Ma J."/>
        </authorList>
    </citation>
    <scope>NUCLEOTIDE SEQUENCE [LARGE SCALE GENOMIC DNA]</scope>
    <source>
        <strain evidence="4">JCM 18324</strain>
    </source>
</reference>
<name>A0ABP9B1H7_9ACTN</name>
<dbReference type="RefSeq" id="WP_345615229.1">
    <property type="nucleotide sequence ID" value="NZ_BAABJV010000014.1"/>
</dbReference>
<gene>
    <name evidence="3" type="ORF">GCM10023329_44810</name>
</gene>
<dbReference type="PANTHER" id="PTHR43669">
    <property type="entry name" value="5-KETO-D-GLUCONATE 5-REDUCTASE"/>
    <property type="match status" value="1"/>
</dbReference>
<evidence type="ECO:0000256" key="1">
    <source>
        <dbReference type="ARBA" id="ARBA00006484"/>
    </source>
</evidence>
<dbReference type="Proteomes" id="UP001501147">
    <property type="component" value="Unassembled WGS sequence"/>
</dbReference>
<evidence type="ECO:0000256" key="2">
    <source>
        <dbReference type="ARBA" id="ARBA00023002"/>
    </source>
</evidence>